<feature type="transmembrane region" description="Helical" evidence="2">
    <location>
        <begin position="1276"/>
        <end position="1297"/>
    </location>
</feature>
<dbReference type="GO" id="GO:0016020">
    <property type="term" value="C:membrane"/>
    <property type="evidence" value="ECO:0007669"/>
    <property type="project" value="InterPro"/>
</dbReference>
<feature type="region of interest" description="Disordered" evidence="1">
    <location>
        <begin position="686"/>
        <end position="713"/>
    </location>
</feature>
<accession>A0AAD9EDW8</accession>
<sequence>MSNLFVPPTVEDDAREDTPQQGPSAADESPGNPPNDPRIQRSAGKVKLESIKFKDAVGRKFIFPYTIVKSWAGMEECIKQAFLHVDIMGPHVQEGHYDLVGPDGNILLPQIWECLVEPGWTIEMRMWPMEKVPPPWSMGSTLPVPPGMRQGNPGFAPPPPPPGWNNGKPWYSGYTGPGVPGNGVPPPPPPPPPRIINVGPPPQKKRTKQGSMLSWMTGMSAKKKSSKSNEYDGSFTHNEPLPEESVRIPPASPSSTSAPNLGMMSRKGAPRPTLANEMIAKQPLSRNFAGQSLNLRPKKTHEKLEQPVSASTSYSSTVTSGSSSVSYKRSVSSIKAMDEEDTRRSILQRGLIVKCVTSSRPLGRAMTSLSTAKIVVAPSDVLELSAARIYRDGFEKMTIATLELVKQRAVRAPPSQEQCQAGSSTLTWKHFMRPVMNLQEFEDISRSEFRANDAIRSAVDHLFVSIRKMKLDEEWHIKPGTVLRCDTKPGEKVPASVTFMSVPYLYADSFKSPQRKYHADDTCLPRRLHEALSSLGSADEDKRQHFRRNEGQAKHQVLWIGQTWIIVGASSLLTYGTIPRENLEGDSIAIRDQRTNDEEEDCVIQIMDQDRRLFYLPADKCKSFYELETSAKDKMNGPEQDLNHCDLSFSLPNNEVLNPSKWSSLLNLGVIPTLKVSLNFYSDASTGSTRRLHSTSSSIKGDKDVDTKSLQHDTDDAVSKTSIEHEFRGAYSRKKFVDFAVVQEAASSLPDNIPQLNSKVPPFFDWKPKTRTVTTQTASDRFRERLDEVEGDLLELYRFKNQKTSITIQQVYKAFDGRNIYEDTKSGNLADFSHRRRSQMKDATVTSGAQTPSARLVTLAEDFFSVSIPTLEAFVVSDFKSSVTSKYFDALTKVISDPTAIALREDETEPHETIHSQDDSKQKWVVSREFIKQADLRAISSLRTDGAQCSDCERGTVYANPDKAVSHLRNMHLVKAKTNKMLRDYLLTLPAALAERLNDELCELFVVSRNMLASILRRLVAIQSGVIHDDEFRDPGRGIPFYLMDGFKLIVLFVCALPMVVLELRWFYRDSIFDHNAPNLTSEKVQAQRKAMDKLGEMTRDLIQKAERTLVLPTGSVKDNNAENYMTSVGLNYVSLQIIFNLLRMPVHNRKKVSELYASYAKNLGAEIQRKPGKRQIPQIGALSSELNLLKDVVEWQTDFIDNLHVLVLPDTFHPSPAKDLDTDKLFGIDSELVSEVAQAINKEDESLDGTLELCNNLKALVSEMTEIMADDQGQAVFVFTVVTVTFLPLSFVASYLSMSGGTDGLGMDWGDVQARFWMVAGPLTAAVAALCFFIAGRGTIGRLLSRPTQHAILEDNDEGPDDLRFNDLDSEDSQRTSGGRRERWPRWRFRGRRQRNHSLSDASSSSSDEIVDD</sequence>
<feature type="region of interest" description="Disordered" evidence="1">
    <location>
        <begin position="1354"/>
        <end position="1414"/>
    </location>
</feature>
<keyword evidence="5" id="KW-1185">Reference proteome</keyword>
<evidence type="ECO:0000313" key="5">
    <source>
        <dbReference type="Proteomes" id="UP001243330"/>
    </source>
</evidence>
<dbReference type="Pfam" id="PF01544">
    <property type="entry name" value="CorA"/>
    <property type="match status" value="1"/>
</dbReference>
<dbReference type="Gene3D" id="1.20.58.340">
    <property type="entry name" value="Magnesium transport protein CorA, transmembrane region"/>
    <property type="match status" value="1"/>
</dbReference>
<feature type="region of interest" description="Disordered" evidence="1">
    <location>
        <begin position="282"/>
        <end position="323"/>
    </location>
</feature>
<feature type="transmembrane region" description="Helical" evidence="2">
    <location>
        <begin position="1317"/>
        <end position="1337"/>
    </location>
</feature>
<feature type="region of interest" description="Disordered" evidence="1">
    <location>
        <begin position="151"/>
        <end position="270"/>
    </location>
</feature>
<evidence type="ECO:0000313" key="4">
    <source>
        <dbReference type="EMBL" id="KAK1845040.1"/>
    </source>
</evidence>
<organism evidence="4 5">
    <name type="scientific">Colletotrichum chrysophilum</name>
    <dbReference type="NCBI Taxonomy" id="1836956"/>
    <lineage>
        <taxon>Eukaryota</taxon>
        <taxon>Fungi</taxon>
        <taxon>Dikarya</taxon>
        <taxon>Ascomycota</taxon>
        <taxon>Pezizomycotina</taxon>
        <taxon>Sordariomycetes</taxon>
        <taxon>Hypocreomycetidae</taxon>
        <taxon>Glomerellales</taxon>
        <taxon>Glomerellaceae</taxon>
        <taxon>Colletotrichum</taxon>
        <taxon>Colletotrichum gloeosporioides species complex</taxon>
    </lineage>
</organism>
<comment type="caution">
    <text evidence="4">The sequence shown here is derived from an EMBL/GenBank/DDBJ whole genome shotgun (WGS) entry which is preliminary data.</text>
</comment>
<proteinExistence type="predicted"/>
<dbReference type="Pfam" id="PF22893">
    <property type="entry name" value="ULD_2"/>
    <property type="match status" value="1"/>
</dbReference>
<feature type="domain" description="Ubiquitin-like" evidence="3">
    <location>
        <begin position="48"/>
        <end position="129"/>
    </location>
</feature>
<dbReference type="Proteomes" id="UP001243330">
    <property type="component" value="Unassembled WGS sequence"/>
</dbReference>
<feature type="transmembrane region" description="Helical" evidence="2">
    <location>
        <begin position="1049"/>
        <end position="1068"/>
    </location>
</feature>
<feature type="compositionally biased region" description="Low complexity" evidence="1">
    <location>
        <begin position="308"/>
        <end position="323"/>
    </location>
</feature>
<name>A0AAD9EDW8_9PEZI</name>
<evidence type="ECO:0000259" key="3">
    <source>
        <dbReference type="Pfam" id="PF22893"/>
    </source>
</evidence>
<feature type="compositionally biased region" description="Basic residues" evidence="1">
    <location>
        <begin position="1387"/>
        <end position="1397"/>
    </location>
</feature>
<dbReference type="EMBL" id="JAQOWY010000287">
    <property type="protein sequence ID" value="KAK1845040.1"/>
    <property type="molecule type" value="Genomic_DNA"/>
</dbReference>
<keyword evidence="2" id="KW-0812">Transmembrane</keyword>
<feature type="compositionally biased region" description="Basic and acidic residues" evidence="1">
    <location>
        <begin position="700"/>
        <end position="713"/>
    </location>
</feature>
<keyword evidence="2" id="KW-1133">Transmembrane helix</keyword>
<reference evidence="4" key="1">
    <citation type="submission" date="2023-01" db="EMBL/GenBank/DDBJ databases">
        <title>Colletotrichum chrysophilum M932 genome sequence.</title>
        <authorList>
            <person name="Baroncelli R."/>
        </authorList>
    </citation>
    <scope>NUCLEOTIDE SEQUENCE</scope>
    <source>
        <strain evidence="4">M932</strain>
    </source>
</reference>
<dbReference type="GO" id="GO:0046873">
    <property type="term" value="F:metal ion transmembrane transporter activity"/>
    <property type="evidence" value="ECO:0007669"/>
    <property type="project" value="InterPro"/>
</dbReference>
<gene>
    <name evidence="4" type="ORF">CCHR01_12307</name>
</gene>
<protein>
    <recommendedName>
        <fullName evidence="3">Ubiquitin-like domain-containing protein</fullName>
    </recommendedName>
</protein>
<evidence type="ECO:0000256" key="2">
    <source>
        <dbReference type="SAM" id="Phobius"/>
    </source>
</evidence>
<feature type="compositionally biased region" description="Polar residues" evidence="1">
    <location>
        <begin position="284"/>
        <end position="294"/>
    </location>
</feature>
<evidence type="ECO:0000256" key="1">
    <source>
        <dbReference type="SAM" id="MobiDB-lite"/>
    </source>
</evidence>
<dbReference type="InterPro" id="IPR054464">
    <property type="entry name" value="ULD_fung"/>
</dbReference>
<dbReference type="InterPro" id="IPR002523">
    <property type="entry name" value="MgTranspt_CorA/ZnTranspt_ZntB"/>
</dbReference>
<feature type="compositionally biased region" description="Pro residues" evidence="1">
    <location>
        <begin position="183"/>
        <end position="202"/>
    </location>
</feature>
<feature type="region of interest" description="Disordered" evidence="1">
    <location>
        <begin position="1"/>
        <end position="43"/>
    </location>
</feature>
<feature type="compositionally biased region" description="Low complexity" evidence="1">
    <location>
        <begin position="1400"/>
        <end position="1414"/>
    </location>
</feature>
<feature type="compositionally biased region" description="Polar residues" evidence="1">
    <location>
        <begin position="686"/>
        <end position="699"/>
    </location>
</feature>
<keyword evidence="2" id="KW-0472">Membrane</keyword>